<dbReference type="RefSeq" id="WP_245946360.1">
    <property type="nucleotide sequence ID" value="NZ_QLLN01000004.1"/>
</dbReference>
<evidence type="ECO:0000256" key="5">
    <source>
        <dbReference type="ARBA" id="ARBA00023077"/>
    </source>
</evidence>
<accession>A0A327R3L9</accession>
<keyword evidence="7 8" id="KW-0998">Cell outer membrane</keyword>
<evidence type="ECO:0000256" key="9">
    <source>
        <dbReference type="RuleBase" id="RU003357"/>
    </source>
</evidence>
<gene>
    <name evidence="12" type="ORF">LV92_02354</name>
</gene>
<evidence type="ECO:0000313" key="12">
    <source>
        <dbReference type="EMBL" id="RAJ11426.1"/>
    </source>
</evidence>
<dbReference type="PROSITE" id="PS52016">
    <property type="entry name" value="TONB_DEPENDENT_REC_3"/>
    <property type="match status" value="1"/>
</dbReference>
<evidence type="ECO:0000259" key="10">
    <source>
        <dbReference type="Pfam" id="PF00593"/>
    </source>
</evidence>
<dbReference type="InterPro" id="IPR036942">
    <property type="entry name" value="Beta-barrel_TonB_sf"/>
</dbReference>
<dbReference type="SUPFAM" id="SSF49464">
    <property type="entry name" value="Carboxypeptidase regulatory domain-like"/>
    <property type="match status" value="1"/>
</dbReference>
<evidence type="ECO:0000313" key="13">
    <source>
        <dbReference type="Proteomes" id="UP000249696"/>
    </source>
</evidence>
<dbReference type="InterPro" id="IPR012910">
    <property type="entry name" value="Plug_dom"/>
</dbReference>
<protein>
    <submittedName>
        <fullName evidence="12">TonB-linked SusC/RagA family outer membrane protein</fullName>
    </submittedName>
</protein>
<dbReference type="GO" id="GO:0009279">
    <property type="term" value="C:cell outer membrane"/>
    <property type="evidence" value="ECO:0007669"/>
    <property type="project" value="UniProtKB-SubCell"/>
</dbReference>
<evidence type="ECO:0000256" key="6">
    <source>
        <dbReference type="ARBA" id="ARBA00023136"/>
    </source>
</evidence>
<dbReference type="AlphaFoldDB" id="A0A327R3L9"/>
<comment type="subcellular location">
    <subcellularLocation>
        <location evidence="1 8">Cell outer membrane</location>
        <topology evidence="1 8">Multi-pass membrane protein</topology>
    </subcellularLocation>
</comment>
<evidence type="ECO:0000256" key="8">
    <source>
        <dbReference type="PROSITE-ProRule" id="PRU01360"/>
    </source>
</evidence>
<keyword evidence="6 8" id="KW-0472">Membrane</keyword>
<organism evidence="12 13">
    <name type="scientific">Arenibacter echinorum</name>
    <dbReference type="NCBI Taxonomy" id="440515"/>
    <lineage>
        <taxon>Bacteria</taxon>
        <taxon>Pseudomonadati</taxon>
        <taxon>Bacteroidota</taxon>
        <taxon>Flavobacteriia</taxon>
        <taxon>Flavobacteriales</taxon>
        <taxon>Flavobacteriaceae</taxon>
        <taxon>Arenibacter</taxon>
    </lineage>
</organism>
<dbReference type="EMBL" id="QLLN01000004">
    <property type="protein sequence ID" value="RAJ11426.1"/>
    <property type="molecule type" value="Genomic_DNA"/>
</dbReference>
<dbReference type="InterPro" id="IPR023996">
    <property type="entry name" value="TonB-dep_OMP_SusC/RagA"/>
</dbReference>
<dbReference type="Gene3D" id="2.60.40.1120">
    <property type="entry name" value="Carboxypeptidase-like, regulatory domain"/>
    <property type="match status" value="1"/>
</dbReference>
<sequence length="1173" mass="130713">MKNLIRLGRESHFQLQYDLKMKLTTFLLLTVSLFQIHANETYGQKTKVTLNLENVSIESVLNRIESLTEFKFMYNDKEVNYKKIVSVNADKELVTTILDRIFSKMNITYEVLDKQIVLRPEKNIPPSTMEEEKKVELYQPFKVNGTILDSDGSPLPGANVLEKGTTNGTQSDFDGNFSLDVNGPNAVLVVSYVGFTTTEMALNGQTDVSITLEESATGLSEVVVTALGIKREKKSLGYASQELDGEQVSAAREPNLLNGISGKVAGLQITNSPSGLGGSARVSIRGDASLNINGNSPLFIVDGTPISNEIVGSSGSGTQDVDYGNGASEINPENIESINVLKGPAAAALYGARAANGAIIITTKKGSSKKGQLGISINSGITMESVLLLPDWQNEYGQGNNQQFAFVDGSGSGIADGVDESWGPRLDTGLMIPQFDSPREDGTRGGDYLVSNSPIIPTPWVSMPDNTLDFFNTGYTKTNSIAISKSGDLGNIRFSYQNLDQEGIVPNTDLKRNTFNLSAGLNLTDKLTINTNVNYIKSDSGNRPSLSYGTESIMYLFIWYGRQLNTNSMRDYWMPGREDLQQFNYNYNYHDNPFFNVYENTNSQNKDRVYGNISANYEINDNWSLIVRTGRDFYRDLRGKKRAFSTQRFPLGYYREDNVFFEESNTDFLLSYDKTYNEKWNINVSAGGNQFRQRQEYTQTVAPQLINPGVYSFNNTRRPLEVSSNNEQKRINSLYGFARFAYDNLLFLDVTGRNDWSSTLPTDNNSYFYPSVTLSAIASDMFKMPEFVSFAKLRAAYAEVGNDTDPYKLSSFFTNETPFGDNPILTESSLIPNADLKPEITSSYEIGADIRLFQSRLNLDATYYDGRTKNQIIPISTDISSGYTSKLINAGEVRNYGFEAMLNVVPIKTENFTWNTMFNYSRNRSEVTDLGGIDYTLTERNSVFIQAREGGSISAIYGRGFQRVEDENSQYFGQMIVNNSGIPIRTDDLVYQGDYAPDYTLGILNSFKYKSLDFGFMFDIRQGGIVVSRTKTIGSTSGQLKETLEGRETGIVAEGVLETSPGVYTPNTINVDVRTYNNRYYERDNVEAAKYDASYTKLREVTLGYSLSKKIIDKLPISKARLSLTGRNLALWTDNPHFDPETVSVAGGTLQPGIENMSYPSTKTYTLNLQIDF</sequence>
<keyword evidence="3 8" id="KW-1134">Transmembrane beta strand</keyword>
<evidence type="ECO:0000256" key="4">
    <source>
        <dbReference type="ARBA" id="ARBA00022692"/>
    </source>
</evidence>
<evidence type="ECO:0000256" key="1">
    <source>
        <dbReference type="ARBA" id="ARBA00004571"/>
    </source>
</evidence>
<keyword evidence="5 9" id="KW-0798">TonB box</keyword>
<dbReference type="Pfam" id="PF07715">
    <property type="entry name" value="Plug"/>
    <property type="match status" value="1"/>
</dbReference>
<dbReference type="InterPro" id="IPR023997">
    <property type="entry name" value="TonB-dep_OMP_SusC/RagA_CS"/>
</dbReference>
<dbReference type="Pfam" id="PF13715">
    <property type="entry name" value="CarbopepD_reg_2"/>
    <property type="match status" value="1"/>
</dbReference>
<dbReference type="InterPro" id="IPR008969">
    <property type="entry name" value="CarboxyPept-like_regulatory"/>
</dbReference>
<feature type="domain" description="TonB-dependent receptor plug" evidence="11">
    <location>
        <begin position="234"/>
        <end position="358"/>
    </location>
</feature>
<feature type="domain" description="TonB-dependent receptor-like beta-barrel" evidence="10">
    <location>
        <begin position="577"/>
        <end position="945"/>
    </location>
</feature>
<reference evidence="12 13" key="1">
    <citation type="submission" date="2018-06" db="EMBL/GenBank/DDBJ databases">
        <title>Genomic Encyclopedia of Archaeal and Bacterial Type Strains, Phase II (KMG-II): from individual species to whole genera.</title>
        <authorList>
            <person name="Goeker M."/>
        </authorList>
    </citation>
    <scope>NUCLEOTIDE SEQUENCE [LARGE SCALE GENOMIC DNA]</scope>
    <source>
        <strain evidence="12 13">DSM 23522</strain>
    </source>
</reference>
<dbReference type="NCBIfam" id="TIGR04056">
    <property type="entry name" value="OMP_RagA_SusC"/>
    <property type="match status" value="1"/>
</dbReference>
<comment type="caution">
    <text evidence="12">The sequence shown here is derived from an EMBL/GenBank/DDBJ whole genome shotgun (WGS) entry which is preliminary data.</text>
</comment>
<comment type="similarity">
    <text evidence="8 9">Belongs to the TonB-dependent receptor family.</text>
</comment>
<proteinExistence type="inferred from homology"/>
<dbReference type="InterPro" id="IPR037066">
    <property type="entry name" value="Plug_dom_sf"/>
</dbReference>
<keyword evidence="4 8" id="KW-0812">Transmembrane</keyword>
<dbReference type="Pfam" id="PF00593">
    <property type="entry name" value="TonB_dep_Rec_b-barrel"/>
    <property type="match status" value="1"/>
</dbReference>
<keyword evidence="2 8" id="KW-0813">Transport</keyword>
<dbReference type="NCBIfam" id="TIGR04057">
    <property type="entry name" value="SusC_RagA_signa"/>
    <property type="match status" value="1"/>
</dbReference>
<dbReference type="Proteomes" id="UP000249696">
    <property type="component" value="Unassembled WGS sequence"/>
</dbReference>
<evidence type="ECO:0000256" key="2">
    <source>
        <dbReference type="ARBA" id="ARBA00022448"/>
    </source>
</evidence>
<name>A0A327R3L9_9FLAO</name>
<dbReference type="InterPro" id="IPR039426">
    <property type="entry name" value="TonB-dep_rcpt-like"/>
</dbReference>
<evidence type="ECO:0000256" key="3">
    <source>
        <dbReference type="ARBA" id="ARBA00022452"/>
    </source>
</evidence>
<dbReference type="SUPFAM" id="SSF56935">
    <property type="entry name" value="Porins"/>
    <property type="match status" value="1"/>
</dbReference>
<evidence type="ECO:0000259" key="11">
    <source>
        <dbReference type="Pfam" id="PF07715"/>
    </source>
</evidence>
<dbReference type="Gene3D" id="2.40.170.20">
    <property type="entry name" value="TonB-dependent receptor, beta-barrel domain"/>
    <property type="match status" value="1"/>
</dbReference>
<evidence type="ECO:0000256" key="7">
    <source>
        <dbReference type="ARBA" id="ARBA00023237"/>
    </source>
</evidence>
<keyword evidence="13" id="KW-1185">Reference proteome</keyword>
<dbReference type="InterPro" id="IPR000531">
    <property type="entry name" value="Beta-barrel_TonB"/>
</dbReference>
<dbReference type="Gene3D" id="2.170.130.10">
    <property type="entry name" value="TonB-dependent receptor, plug domain"/>
    <property type="match status" value="1"/>
</dbReference>